<protein>
    <recommendedName>
        <fullName evidence="4">Transmembrane protein</fullName>
    </recommendedName>
</protein>
<gene>
    <name evidence="2" type="ORF">FRX31_023010</name>
</gene>
<accession>A0A7J6VT90</accession>
<comment type="caution">
    <text evidence="2">The sequence shown here is derived from an EMBL/GenBank/DDBJ whole genome shotgun (WGS) entry which is preliminary data.</text>
</comment>
<keyword evidence="1" id="KW-1133">Transmembrane helix</keyword>
<evidence type="ECO:0000256" key="1">
    <source>
        <dbReference type="SAM" id="Phobius"/>
    </source>
</evidence>
<feature type="transmembrane region" description="Helical" evidence="1">
    <location>
        <begin position="36"/>
        <end position="59"/>
    </location>
</feature>
<dbReference type="EMBL" id="JABWDY010028029">
    <property type="protein sequence ID" value="KAF5187400.1"/>
    <property type="molecule type" value="Genomic_DNA"/>
</dbReference>
<organism evidence="2 3">
    <name type="scientific">Thalictrum thalictroides</name>
    <name type="common">Rue-anemone</name>
    <name type="synonym">Anemone thalictroides</name>
    <dbReference type="NCBI Taxonomy" id="46969"/>
    <lineage>
        <taxon>Eukaryota</taxon>
        <taxon>Viridiplantae</taxon>
        <taxon>Streptophyta</taxon>
        <taxon>Embryophyta</taxon>
        <taxon>Tracheophyta</taxon>
        <taxon>Spermatophyta</taxon>
        <taxon>Magnoliopsida</taxon>
        <taxon>Ranunculales</taxon>
        <taxon>Ranunculaceae</taxon>
        <taxon>Thalictroideae</taxon>
        <taxon>Thalictrum</taxon>
    </lineage>
</organism>
<keyword evidence="1" id="KW-0472">Membrane</keyword>
<evidence type="ECO:0000313" key="3">
    <source>
        <dbReference type="Proteomes" id="UP000554482"/>
    </source>
</evidence>
<keyword evidence="1" id="KW-0812">Transmembrane</keyword>
<keyword evidence="3" id="KW-1185">Reference proteome</keyword>
<dbReference type="Proteomes" id="UP000554482">
    <property type="component" value="Unassembled WGS sequence"/>
</dbReference>
<evidence type="ECO:0008006" key="4">
    <source>
        <dbReference type="Google" id="ProtNLM"/>
    </source>
</evidence>
<dbReference type="AlphaFoldDB" id="A0A7J6VT90"/>
<proteinExistence type="predicted"/>
<name>A0A7J6VT90_THATH</name>
<reference evidence="2 3" key="1">
    <citation type="submission" date="2020-06" db="EMBL/GenBank/DDBJ databases">
        <title>Transcriptomic and genomic resources for Thalictrum thalictroides and T. hernandezii: Facilitating candidate gene discovery in an emerging model plant lineage.</title>
        <authorList>
            <person name="Arias T."/>
            <person name="Riano-Pachon D.M."/>
            <person name="Di Stilio V.S."/>
        </authorList>
    </citation>
    <scope>NUCLEOTIDE SEQUENCE [LARGE SCALE GENOMIC DNA]</scope>
    <source>
        <strain evidence="3">cv. WT478/WT964</strain>
        <tissue evidence="2">Leaves</tissue>
    </source>
</reference>
<evidence type="ECO:0000313" key="2">
    <source>
        <dbReference type="EMBL" id="KAF5187400.1"/>
    </source>
</evidence>
<sequence>MAGGATLAERKRGPSDRIFLYNSSLSFFNICLSKSLYSSFTLLLVVLIFHSFSLFFTLLEEKPISLKQTQGYRKRRSSFISLDSQIRGLSL</sequence>